<dbReference type="InterPro" id="IPR045063">
    <property type="entry name" value="Dynamin_N"/>
</dbReference>
<dbReference type="PANTHER" id="PTHR43681">
    <property type="entry name" value="TRANSMEMBRANE GTPASE FZO"/>
    <property type="match status" value="1"/>
</dbReference>
<dbReference type="Pfam" id="PF16880">
    <property type="entry name" value="EHD_N"/>
    <property type="match status" value="1"/>
</dbReference>
<dbReference type="InterPro" id="IPR028974">
    <property type="entry name" value="TSP_type-3_rpt"/>
</dbReference>
<reference evidence="6" key="1">
    <citation type="submission" date="2025-08" db="UniProtKB">
        <authorList>
            <consortium name="RefSeq"/>
        </authorList>
    </citation>
    <scope>IDENTIFICATION</scope>
</reference>
<organism evidence="5 6">
    <name type="scientific">Drosophila suzukii</name>
    <name type="common">Spotted-wing drosophila fruit fly</name>
    <dbReference type="NCBI Taxonomy" id="28584"/>
    <lineage>
        <taxon>Eukaryota</taxon>
        <taxon>Metazoa</taxon>
        <taxon>Ecdysozoa</taxon>
        <taxon>Arthropoda</taxon>
        <taxon>Hexapoda</taxon>
        <taxon>Insecta</taxon>
        <taxon>Pterygota</taxon>
        <taxon>Neoptera</taxon>
        <taxon>Endopterygota</taxon>
        <taxon>Diptera</taxon>
        <taxon>Brachycera</taxon>
        <taxon>Muscomorpha</taxon>
        <taxon>Ephydroidea</taxon>
        <taxon>Drosophilidae</taxon>
        <taxon>Drosophila</taxon>
        <taxon>Sophophora</taxon>
    </lineage>
</organism>
<gene>
    <name evidence="6" type="primary">LOC108015643</name>
</gene>
<accession>A0ABM4TQ01</accession>
<dbReference type="InterPro" id="IPR031692">
    <property type="entry name" value="EHD_N"/>
</dbReference>
<dbReference type="CDD" id="cd09913">
    <property type="entry name" value="EHD"/>
    <property type="match status" value="1"/>
</dbReference>
<feature type="domain" description="EH" evidence="4">
    <location>
        <begin position="489"/>
        <end position="520"/>
    </location>
</feature>
<dbReference type="Gene3D" id="3.40.50.300">
    <property type="entry name" value="P-loop containing nucleotide triphosphate hydrolases"/>
    <property type="match status" value="1"/>
</dbReference>
<dbReference type="SUPFAM" id="SSF103647">
    <property type="entry name" value="TSP type-3 repeat"/>
    <property type="match status" value="1"/>
</dbReference>
<feature type="compositionally biased region" description="Basic and acidic residues" evidence="1">
    <location>
        <begin position="270"/>
        <end position="279"/>
    </location>
</feature>
<dbReference type="InterPro" id="IPR027417">
    <property type="entry name" value="P-loop_NTPase"/>
</dbReference>
<dbReference type="InterPro" id="IPR051943">
    <property type="entry name" value="TRAFAC_Dynamin-like_GTPase"/>
</dbReference>
<feature type="domain" description="Dynamin N-terminal" evidence="3">
    <location>
        <begin position="525"/>
        <end position="683"/>
    </location>
</feature>
<dbReference type="Proteomes" id="UP001652628">
    <property type="component" value="Chromosome 3"/>
</dbReference>
<dbReference type="SUPFAM" id="SSF52540">
    <property type="entry name" value="P-loop containing nucleoside triphosphate hydrolases"/>
    <property type="match status" value="1"/>
</dbReference>
<feature type="compositionally biased region" description="Acidic residues" evidence="1">
    <location>
        <begin position="430"/>
        <end position="446"/>
    </location>
</feature>
<sequence length="903" mass="100928">MGRLTIWFLLGLTLIAVSNNVGFVNADVGPSESECRPYIEKAIHELKTDGVKDGSGELQSDQPRGDDDDDDDDEDAKSANDLDGDGIPDDEDDDIDGDGIPNDKDDDIDGDGIPNDEDEDIDGDGIPNEEDDDIDGDGVPNSKDEDIDGDGVPNSRDEDIDGDGKANHEDDDLDGDGTPNHEDEDLDGDGVNNEDDEDLDGDGKANHEDEDIDGDGVKNEKDDDLDGDGTNNSKDEDLDGDGVPNEKDDDLDGDGILNEHDGDVDGDGVPNEHDDKDSGENADDDDDDDEDEKEAVKKRSKREVDAAPVHDIEAPPSPAEEFPVEEEIVKEESAEVEPEVEAVKVEESEQEAVPEPEADKVEPEPVKQEEEKPVSEEVKEEEKPAPVEEAEEEPVQQEAAPKEPEAVPEDAVEPEKAQEEPQADAAKETAEDDDDEDDTKPEDELLWEGVIPENRRSRQHITELLQLDEEFNAREKATDNVAEIILRDIKRIYENAVKPLETLYKYRDLSNRHFSDPEIFSKPLILFMGPWSGGKSSILNYLTDNEYTPNSLRTGAEPSPAYFNILMWGNETEVLDGTQLAADYTFAGLQKFGQGLEERLRGLKMKSKILEKVNIVEIPGILEVRKQVSRVFPFNDACQWFIDRADIIFLVYDPAKLDVGPETEAILDQLKGREYQTRIILNKADTVKPEELLRVQGALIWNISPLMSSAQPPLMYTTSLWTHPYQDGAPARLLLAQERAFLRDLRTAIDKRIEHKIASARRFAVRVRNHAKMVDCYLNTFNNHKTLFGNKKRIADDIIDHPQNYHIYEGLSTLTNISRYDLPDPEVYRDFFRLNPLYEFKKLRDTCTYFRGCPITKLDLAIAYELPELAGKYKKMSEAALASIEAQQRDGGAQNQADPKKTS</sequence>
<feature type="compositionally biased region" description="Acidic residues" evidence="1">
    <location>
        <begin position="82"/>
        <end position="97"/>
    </location>
</feature>
<proteinExistence type="predicted"/>
<evidence type="ECO:0000256" key="1">
    <source>
        <dbReference type="SAM" id="MobiDB-lite"/>
    </source>
</evidence>
<keyword evidence="2" id="KW-0732">Signal</keyword>
<feature type="compositionally biased region" description="Acidic residues" evidence="1">
    <location>
        <begin position="104"/>
        <end position="136"/>
    </location>
</feature>
<evidence type="ECO:0000259" key="3">
    <source>
        <dbReference type="Pfam" id="PF00350"/>
    </source>
</evidence>
<dbReference type="Pfam" id="PF00350">
    <property type="entry name" value="Dynamin_N"/>
    <property type="match status" value="1"/>
</dbReference>
<feature type="region of interest" description="Disordered" evidence="1">
    <location>
        <begin position="45"/>
        <end position="451"/>
    </location>
</feature>
<evidence type="ECO:0000313" key="5">
    <source>
        <dbReference type="Proteomes" id="UP001652628"/>
    </source>
</evidence>
<feature type="compositionally biased region" description="Basic and acidic residues" evidence="1">
    <location>
        <begin position="357"/>
        <end position="386"/>
    </location>
</feature>
<protein>
    <submittedName>
        <fullName evidence="6">Uncharacterized protein isoform X3</fullName>
    </submittedName>
</protein>
<dbReference type="PANTHER" id="PTHR43681:SF1">
    <property type="entry name" value="SARCALUMENIN"/>
    <property type="match status" value="1"/>
</dbReference>
<dbReference type="RefSeq" id="XP_070852045.1">
    <property type="nucleotide sequence ID" value="XM_070995944.1"/>
</dbReference>
<keyword evidence="5" id="KW-1185">Reference proteome</keyword>
<feature type="compositionally biased region" description="Acidic residues" evidence="1">
    <location>
        <begin position="322"/>
        <end position="340"/>
    </location>
</feature>
<dbReference type="Gene3D" id="1.10.268.20">
    <property type="match status" value="2"/>
</dbReference>
<feature type="compositionally biased region" description="Acidic residues" evidence="1">
    <location>
        <begin position="66"/>
        <end position="75"/>
    </location>
</feature>
<feature type="chain" id="PRO_5045787713" evidence="2">
    <location>
        <begin position="27"/>
        <end position="903"/>
    </location>
</feature>
<feature type="compositionally biased region" description="Basic and acidic residues" evidence="1">
    <location>
        <begin position="294"/>
        <end position="313"/>
    </location>
</feature>
<feature type="compositionally biased region" description="Acidic residues" evidence="1">
    <location>
        <begin position="182"/>
        <end position="200"/>
    </location>
</feature>
<feature type="compositionally biased region" description="Acidic residues" evidence="1">
    <location>
        <begin position="280"/>
        <end position="293"/>
    </location>
</feature>
<evidence type="ECO:0000256" key="2">
    <source>
        <dbReference type="SAM" id="SignalP"/>
    </source>
</evidence>
<feature type="compositionally biased region" description="Basic and acidic residues" evidence="1">
    <location>
        <begin position="413"/>
        <end position="429"/>
    </location>
</feature>
<feature type="signal peptide" evidence="2">
    <location>
        <begin position="1"/>
        <end position="26"/>
    </location>
</feature>
<feature type="compositionally biased region" description="Basic and acidic residues" evidence="1">
    <location>
        <begin position="45"/>
        <end position="55"/>
    </location>
</feature>
<evidence type="ECO:0000259" key="4">
    <source>
        <dbReference type="Pfam" id="PF16880"/>
    </source>
</evidence>
<evidence type="ECO:0000313" key="6">
    <source>
        <dbReference type="RefSeq" id="XP_070852045.1"/>
    </source>
</evidence>
<name>A0ABM4TQ01_DROSZ</name>
<dbReference type="GeneID" id="108015643"/>